<comment type="caution">
    <text evidence="1">The sequence shown here is derived from an EMBL/GenBank/DDBJ whole genome shotgun (WGS) entry which is preliminary data.</text>
</comment>
<dbReference type="EMBL" id="SWCO01000006">
    <property type="protein sequence ID" value="TKB03001.1"/>
    <property type="molecule type" value="Genomic_DNA"/>
</dbReference>
<dbReference type="AlphaFoldDB" id="A0A4U0ZA95"/>
<protein>
    <submittedName>
        <fullName evidence="1">Uncharacterized protein</fullName>
    </submittedName>
</protein>
<name>A0A4U0ZA95_9ALTE</name>
<evidence type="ECO:0000313" key="1">
    <source>
        <dbReference type="EMBL" id="TKB03001.1"/>
    </source>
</evidence>
<evidence type="ECO:0000313" key="2">
    <source>
        <dbReference type="Proteomes" id="UP000305471"/>
    </source>
</evidence>
<sequence>MIEVLIALFIFMASSAYLISSEIKTRVLWQTTLKSQNEQTQLLNTERLANTQDHVDQNWEDIAVFGIPTTTP</sequence>
<dbReference type="OrthoDB" id="6333032at2"/>
<accession>A0A4U0ZA95</accession>
<dbReference type="Proteomes" id="UP000305471">
    <property type="component" value="Unassembled WGS sequence"/>
</dbReference>
<proteinExistence type="predicted"/>
<reference evidence="1 2" key="1">
    <citation type="submission" date="2019-04" db="EMBL/GenBank/DDBJ databases">
        <title>Alteromonas portus sp. nov., an alginate lyase-excreting marine bacterium.</title>
        <authorList>
            <person name="Huang H."/>
            <person name="Mo K."/>
            <person name="Bao S."/>
        </authorList>
    </citation>
    <scope>NUCLEOTIDE SEQUENCE [LARGE SCALE GENOMIC DNA]</scope>
    <source>
        <strain evidence="1 2">HB161718</strain>
    </source>
</reference>
<gene>
    <name evidence="1" type="ORF">E5672_11345</name>
</gene>
<organism evidence="1 2">
    <name type="scientific">Alteromonas portus</name>
    <dbReference type="NCBI Taxonomy" id="2565549"/>
    <lineage>
        <taxon>Bacteria</taxon>
        <taxon>Pseudomonadati</taxon>
        <taxon>Pseudomonadota</taxon>
        <taxon>Gammaproteobacteria</taxon>
        <taxon>Alteromonadales</taxon>
        <taxon>Alteromonadaceae</taxon>
        <taxon>Alteromonas/Salinimonas group</taxon>
        <taxon>Alteromonas</taxon>
    </lineage>
</organism>
<keyword evidence="2" id="KW-1185">Reference proteome</keyword>